<evidence type="ECO:0000256" key="4">
    <source>
        <dbReference type="SAM" id="Phobius"/>
    </source>
</evidence>
<name>A0A2H3CGC1_9AGAR</name>
<evidence type="ECO:0000313" key="6">
    <source>
        <dbReference type="Proteomes" id="UP000218334"/>
    </source>
</evidence>
<evidence type="ECO:0000256" key="1">
    <source>
        <dbReference type="ARBA" id="ARBA00004141"/>
    </source>
</evidence>
<evidence type="ECO:0000256" key="3">
    <source>
        <dbReference type="SAM" id="MobiDB-lite"/>
    </source>
</evidence>
<feature type="transmembrane region" description="Helical" evidence="4">
    <location>
        <begin position="251"/>
        <end position="272"/>
    </location>
</feature>
<keyword evidence="4" id="KW-1133">Transmembrane helix</keyword>
<dbReference type="Proteomes" id="UP000218334">
    <property type="component" value="Unassembled WGS sequence"/>
</dbReference>
<comment type="similarity">
    <text evidence="2">Belongs to the major facilitator superfamily. Monocarboxylate porter (TC 2.A.1.13) family.</text>
</comment>
<dbReference type="Pfam" id="PF07690">
    <property type="entry name" value="MFS_1"/>
    <property type="match status" value="1"/>
</dbReference>
<feature type="transmembrane region" description="Helical" evidence="4">
    <location>
        <begin position="141"/>
        <end position="160"/>
    </location>
</feature>
<protein>
    <submittedName>
        <fullName evidence="5">MFS general substrate transporter</fullName>
    </submittedName>
</protein>
<comment type="subcellular location">
    <subcellularLocation>
        <location evidence="1">Membrane</location>
        <topology evidence="1">Multi-pass membrane protein</topology>
    </subcellularLocation>
</comment>
<feature type="compositionally biased region" description="Polar residues" evidence="3">
    <location>
        <begin position="1"/>
        <end position="17"/>
    </location>
</feature>
<dbReference type="InterPro" id="IPR011701">
    <property type="entry name" value="MFS"/>
</dbReference>
<reference evidence="6" key="1">
    <citation type="journal article" date="2017" name="Nat. Ecol. Evol.">
        <title>Genome expansion and lineage-specific genetic innovations in the forest pathogenic fungi Armillaria.</title>
        <authorList>
            <person name="Sipos G."/>
            <person name="Prasanna A.N."/>
            <person name="Walter M.C."/>
            <person name="O'Connor E."/>
            <person name="Balint B."/>
            <person name="Krizsan K."/>
            <person name="Kiss B."/>
            <person name="Hess J."/>
            <person name="Varga T."/>
            <person name="Slot J."/>
            <person name="Riley R."/>
            <person name="Boka B."/>
            <person name="Rigling D."/>
            <person name="Barry K."/>
            <person name="Lee J."/>
            <person name="Mihaltcheva S."/>
            <person name="LaButti K."/>
            <person name="Lipzen A."/>
            <person name="Waldron R."/>
            <person name="Moloney N.M."/>
            <person name="Sperisen C."/>
            <person name="Kredics L."/>
            <person name="Vagvoelgyi C."/>
            <person name="Patrignani A."/>
            <person name="Fitzpatrick D."/>
            <person name="Nagy I."/>
            <person name="Doyle S."/>
            <person name="Anderson J.B."/>
            <person name="Grigoriev I.V."/>
            <person name="Gueldener U."/>
            <person name="Muensterkoetter M."/>
            <person name="Nagy L.G."/>
        </authorList>
    </citation>
    <scope>NUCLEOTIDE SEQUENCE [LARGE SCALE GENOMIC DNA]</scope>
    <source>
        <strain evidence="6">28-4</strain>
    </source>
</reference>
<dbReference type="GO" id="GO:0022857">
    <property type="term" value="F:transmembrane transporter activity"/>
    <property type="evidence" value="ECO:0007669"/>
    <property type="project" value="InterPro"/>
</dbReference>
<proteinExistence type="inferred from homology"/>
<feature type="transmembrane region" description="Helical" evidence="4">
    <location>
        <begin position="347"/>
        <end position="367"/>
    </location>
</feature>
<dbReference type="GO" id="GO:0016020">
    <property type="term" value="C:membrane"/>
    <property type="evidence" value="ECO:0007669"/>
    <property type="project" value="UniProtKB-SubCell"/>
</dbReference>
<dbReference type="SUPFAM" id="SSF103473">
    <property type="entry name" value="MFS general substrate transporter"/>
    <property type="match status" value="1"/>
</dbReference>
<feature type="transmembrane region" description="Helical" evidence="4">
    <location>
        <begin position="117"/>
        <end position="135"/>
    </location>
</feature>
<feature type="region of interest" description="Disordered" evidence="3">
    <location>
        <begin position="1"/>
        <end position="30"/>
    </location>
</feature>
<keyword evidence="4" id="KW-0472">Membrane</keyword>
<feature type="transmembrane region" description="Helical" evidence="4">
    <location>
        <begin position="205"/>
        <end position="224"/>
    </location>
</feature>
<keyword evidence="6" id="KW-1185">Reference proteome</keyword>
<dbReference type="PANTHER" id="PTHR11360:SF287">
    <property type="entry name" value="MFS MONOCARBOXYLATE TRANSPORTER"/>
    <property type="match status" value="1"/>
</dbReference>
<gene>
    <name evidence="5" type="ORF">ARMSODRAFT_906391</name>
</gene>
<keyword evidence="4" id="KW-0812">Transmembrane</keyword>
<feature type="transmembrane region" description="Helical" evidence="4">
    <location>
        <begin position="314"/>
        <end position="335"/>
    </location>
</feature>
<dbReference type="InterPro" id="IPR050327">
    <property type="entry name" value="Proton-linked_MCT"/>
</dbReference>
<dbReference type="Gene3D" id="1.20.1250.20">
    <property type="entry name" value="MFS general substrate transporter like domains"/>
    <property type="match status" value="2"/>
</dbReference>
<dbReference type="AlphaFoldDB" id="A0A2H3CGC1"/>
<feature type="transmembrane region" description="Helical" evidence="4">
    <location>
        <begin position="425"/>
        <end position="446"/>
    </location>
</feature>
<feature type="transmembrane region" description="Helical" evidence="4">
    <location>
        <begin position="83"/>
        <end position="105"/>
    </location>
</feature>
<feature type="transmembrane region" description="Helical" evidence="4">
    <location>
        <begin position="172"/>
        <end position="193"/>
    </location>
</feature>
<feature type="transmembrane region" description="Helical" evidence="4">
    <location>
        <begin position="38"/>
        <end position="57"/>
    </location>
</feature>
<dbReference type="EMBL" id="KZ293418">
    <property type="protein sequence ID" value="PBK75193.1"/>
    <property type="molecule type" value="Genomic_DNA"/>
</dbReference>
<dbReference type="PANTHER" id="PTHR11360">
    <property type="entry name" value="MONOCARBOXYLATE TRANSPORTER"/>
    <property type="match status" value="1"/>
</dbReference>
<accession>A0A2H3CGC1</accession>
<evidence type="ECO:0000313" key="5">
    <source>
        <dbReference type="EMBL" id="PBK75193.1"/>
    </source>
</evidence>
<organism evidence="5 6">
    <name type="scientific">Armillaria solidipes</name>
    <dbReference type="NCBI Taxonomy" id="1076256"/>
    <lineage>
        <taxon>Eukaryota</taxon>
        <taxon>Fungi</taxon>
        <taxon>Dikarya</taxon>
        <taxon>Basidiomycota</taxon>
        <taxon>Agaricomycotina</taxon>
        <taxon>Agaricomycetes</taxon>
        <taxon>Agaricomycetidae</taxon>
        <taxon>Agaricales</taxon>
        <taxon>Marasmiineae</taxon>
        <taxon>Physalacriaceae</taxon>
        <taxon>Armillaria</taxon>
    </lineage>
</organism>
<dbReference type="InterPro" id="IPR036259">
    <property type="entry name" value="MFS_trans_sf"/>
</dbReference>
<evidence type="ECO:0000256" key="2">
    <source>
        <dbReference type="ARBA" id="ARBA00006727"/>
    </source>
</evidence>
<sequence length="458" mass="49100">MSSTHTESIELSNISRHSQQEDGAQRNESSLAPVDRGFGAWSFLLAAFVVEGVVWGFPDSFGVFLDSYLNDPKFMNQPHASTLLPLIGPLSSGMIFCSSPVIYPINVRYPYHRRKMMWIGVVLCGSSLFGASFATKVPVLIGLQGILYAIGGSLLYAPCISYMTEWFVMRRGLASGVIFAGTSAGGLILPLVLPTLISHHGSAKALRIISVVLTIVLIPIVALVKPRLPESRNRAQVIPPRSRDWMNSPTFWVLLVVNTVQGLGYFVPVVWLPTFAHEMNLSSTSSSLAVALLNGASLLSRLSLGYLADRLNPWLLALSTLSSTSIATFILWGLLSRNLAGLLSFGIAYGALAGGWSSLWTGFIAPITKDDPNLVTYLFGYLMLSRGVGNILCTPISSALSTISESAIDKASTGFQVAGGRFENMILYVGSCFAGAAGVALLGWGLDARAGRARSRAT</sequence>